<reference evidence="4" key="1">
    <citation type="submission" date="2015-05" db="EMBL/GenBank/DDBJ databases">
        <authorList>
            <person name="Wang D.B."/>
            <person name="Wang M."/>
        </authorList>
    </citation>
    <scope>NUCLEOTIDE SEQUENCE</scope>
    <source>
        <strain evidence="4">36-1</strain>
    </source>
</reference>
<feature type="region of interest" description="Disordered" evidence="1">
    <location>
        <begin position="1"/>
        <end position="36"/>
    </location>
</feature>
<sequence>MADTKASTSSTSEGARDAPDAPGSGISRNPPRRTSAPMINEAAIRALHGTTESLSARQGSYTDPVLGTYEEHSDFATEEGWRHHRETVDAHGAYHVVDIDLRRDGSIHVHKEDENPTTGQSSVKDYEHNDNMGRRTSEVSGDGGA</sequence>
<reference evidence="2 7" key="5">
    <citation type="journal article" date="2024" name="Microbiol. Resour. Announc.">
        <title>Genome annotations for the ascomycete fungi Trichoderma harzianum, Trichoderma aggressivum, and Purpureocillium lilacinum.</title>
        <authorList>
            <person name="Beijen E.P.W."/>
            <person name="Ohm R.A."/>
        </authorList>
    </citation>
    <scope>NUCLEOTIDE SEQUENCE [LARGE SCALE GENOMIC DNA]</scope>
    <source>
        <strain evidence="2 7">CBS 150709</strain>
    </source>
</reference>
<dbReference type="Proteomes" id="UP000245956">
    <property type="component" value="Unassembled WGS sequence"/>
</dbReference>
<keyword evidence="7" id="KW-1185">Reference proteome</keyword>
<dbReference type="Proteomes" id="UP000078240">
    <property type="component" value="Unassembled WGS sequence"/>
</dbReference>
<feature type="compositionally biased region" description="Basic and acidic residues" evidence="1">
    <location>
        <begin position="124"/>
        <end position="137"/>
    </location>
</feature>
<reference evidence="3 5" key="3">
    <citation type="submission" date="2016-01" db="EMBL/GenBank/DDBJ databases">
        <title>Biosynthesis of antibiotic leucinostatins and their inhibition on Phytophthora in bio-control Purpureocillium lilacinum.</title>
        <authorList>
            <person name="Wang G."/>
            <person name="Liu Z."/>
            <person name="Lin R."/>
            <person name="Li E."/>
            <person name="Mao Z."/>
            <person name="Ling J."/>
            <person name="Yin W."/>
            <person name="Xie B."/>
        </authorList>
    </citation>
    <scope>NUCLEOTIDE SEQUENCE [LARGE SCALE GENOMIC DNA]</scope>
    <source>
        <strain evidence="3">PLBJ-1</strain>
    </source>
</reference>
<dbReference type="EMBL" id="LSBH01000001">
    <property type="protein sequence ID" value="OAQ87957.1"/>
    <property type="molecule type" value="Genomic_DNA"/>
</dbReference>
<reference evidence="4 6" key="2">
    <citation type="journal article" date="2016" name="Front. Microbiol.">
        <title>Genome and transcriptome sequences reveal the specific parasitism of the nematophagous Purpureocillium lilacinum 36-1.</title>
        <authorList>
            <person name="Xie J."/>
            <person name="Li S."/>
            <person name="Mo C."/>
            <person name="Xiao X."/>
            <person name="Peng D."/>
            <person name="Wang G."/>
            <person name="Xiao Y."/>
        </authorList>
    </citation>
    <scope>NUCLEOTIDE SEQUENCE [LARGE SCALE GENOMIC DNA]</scope>
    <source>
        <strain evidence="4 6">36-1</strain>
    </source>
</reference>
<feature type="region of interest" description="Disordered" evidence="1">
    <location>
        <begin position="107"/>
        <end position="145"/>
    </location>
</feature>
<organism evidence="3 5">
    <name type="scientific">Purpureocillium lilacinum</name>
    <name type="common">Paecilomyces lilacinus</name>
    <dbReference type="NCBI Taxonomy" id="33203"/>
    <lineage>
        <taxon>Eukaryota</taxon>
        <taxon>Fungi</taxon>
        <taxon>Dikarya</taxon>
        <taxon>Ascomycota</taxon>
        <taxon>Pezizomycotina</taxon>
        <taxon>Sordariomycetes</taxon>
        <taxon>Hypocreomycetidae</taxon>
        <taxon>Hypocreales</taxon>
        <taxon>Ophiocordycipitaceae</taxon>
        <taxon>Purpureocillium</taxon>
    </lineage>
</organism>
<comment type="caution">
    <text evidence="3">The sequence shown here is derived from an EMBL/GenBank/DDBJ whole genome shotgun (WGS) entry which is preliminary data.</text>
</comment>
<dbReference type="EMBL" id="JAWRVI010000013">
    <property type="protein sequence ID" value="KAK4090961.1"/>
    <property type="molecule type" value="Genomic_DNA"/>
</dbReference>
<evidence type="ECO:0000313" key="3">
    <source>
        <dbReference type="EMBL" id="OAQ87957.1"/>
    </source>
</evidence>
<evidence type="ECO:0000313" key="7">
    <source>
        <dbReference type="Proteomes" id="UP001287286"/>
    </source>
</evidence>
<protein>
    <submittedName>
        <fullName evidence="3">Uncharacterized protein</fullName>
    </submittedName>
</protein>
<dbReference type="EMBL" id="LCWV01000022">
    <property type="protein sequence ID" value="PWI66765.1"/>
    <property type="molecule type" value="Genomic_DNA"/>
</dbReference>
<feature type="compositionally biased region" description="Polar residues" evidence="1">
    <location>
        <begin position="1"/>
        <end position="13"/>
    </location>
</feature>
<reference evidence="2" key="4">
    <citation type="submission" date="2023-11" db="EMBL/GenBank/DDBJ databases">
        <authorList>
            <person name="Beijen E."/>
            <person name="Ohm R.A."/>
        </authorList>
    </citation>
    <scope>NUCLEOTIDE SEQUENCE</scope>
    <source>
        <strain evidence="2">CBS 150709</strain>
    </source>
</reference>
<gene>
    <name evidence="4" type="ORF">PCL_04609</name>
    <name evidence="2" type="ORF">Purlil1_4541</name>
    <name evidence="3" type="ORF">VFPBJ_01998</name>
</gene>
<evidence type="ECO:0000256" key="1">
    <source>
        <dbReference type="SAM" id="MobiDB-lite"/>
    </source>
</evidence>
<accession>A0A179HCK4</accession>
<dbReference type="OrthoDB" id="4525958at2759"/>
<evidence type="ECO:0000313" key="6">
    <source>
        <dbReference type="Proteomes" id="UP000245956"/>
    </source>
</evidence>
<name>A0A179HCK4_PURLI</name>
<dbReference type="AlphaFoldDB" id="A0A179HCK4"/>
<evidence type="ECO:0000313" key="2">
    <source>
        <dbReference type="EMBL" id="KAK4090961.1"/>
    </source>
</evidence>
<dbReference type="Proteomes" id="UP001287286">
    <property type="component" value="Unassembled WGS sequence"/>
</dbReference>
<evidence type="ECO:0000313" key="5">
    <source>
        <dbReference type="Proteomes" id="UP000078240"/>
    </source>
</evidence>
<proteinExistence type="predicted"/>
<evidence type="ECO:0000313" key="4">
    <source>
        <dbReference type="EMBL" id="PWI66765.1"/>
    </source>
</evidence>